<comment type="function">
    <text evidence="1 9">Required for assembly of cytochrome c oxidase (complex IV).</text>
</comment>
<evidence type="ECO:0000256" key="4">
    <source>
        <dbReference type="ARBA" id="ARBA00011351"/>
    </source>
</evidence>
<feature type="region of interest" description="Disordered" evidence="10">
    <location>
        <begin position="1"/>
        <end position="23"/>
    </location>
</feature>
<evidence type="ECO:0000256" key="10">
    <source>
        <dbReference type="SAM" id="MobiDB-lite"/>
    </source>
</evidence>
<evidence type="ECO:0000256" key="6">
    <source>
        <dbReference type="ARBA" id="ARBA00022989"/>
    </source>
</evidence>
<accession>A0A2T2NWV1</accession>
<keyword evidence="6" id="KW-1133">Transmembrane helix</keyword>
<dbReference type="InterPro" id="IPR018628">
    <property type="entry name" value="Coa3_CC"/>
</dbReference>
<proteinExistence type="inferred from homology"/>
<dbReference type="Proteomes" id="UP000240883">
    <property type="component" value="Unassembled WGS sequence"/>
</dbReference>
<dbReference type="GO" id="GO:0033617">
    <property type="term" value="P:mitochondrial respiratory chain complex IV assembly"/>
    <property type="evidence" value="ECO:0007669"/>
    <property type="project" value="UniProtKB-UniRule"/>
</dbReference>
<keyword evidence="5" id="KW-0812">Transmembrane</keyword>
<gene>
    <name evidence="12" type="ORF">BS50DRAFT_631734</name>
</gene>
<keyword evidence="13" id="KW-1185">Reference proteome</keyword>
<dbReference type="OrthoDB" id="10018333at2759"/>
<comment type="subcellular location">
    <subcellularLocation>
        <location evidence="2">Mitochondrion membrane</location>
        <topology evidence="2">Single-pass membrane protein</topology>
    </subcellularLocation>
</comment>
<comment type="similarity">
    <text evidence="3 9">Belongs to the COA3 family.</text>
</comment>
<evidence type="ECO:0000256" key="9">
    <source>
        <dbReference type="RuleBase" id="RU367056"/>
    </source>
</evidence>
<organism evidence="12 13">
    <name type="scientific">Corynespora cassiicola Philippines</name>
    <dbReference type="NCBI Taxonomy" id="1448308"/>
    <lineage>
        <taxon>Eukaryota</taxon>
        <taxon>Fungi</taxon>
        <taxon>Dikarya</taxon>
        <taxon>Ascomycota</taxon>
        <taxon>Pezizomycotina</taxon>
        <taxon>Dothideomycetes</taxon>
        <taxon>Pleosporomycetidae</taxon>
        <taxon>Pleosporales</taxon>
        <taxon>Corynesporascaceae</taxon>
        <taxon>Corynespora</taxon>
    </lineage>
</organism>
<dbReference type="Pfam" id="PF09813">
    <property type="entry name" value="Coa3_cc"/>
    <property type="match status" value="1"/>
</dbReference>
<dbReference type="InterPro" id="IPR041752">
    <property type="entry name" value="Coa3"/>
</dbReference>
<dbReference type="AlphaFoldDB" id="A0A2T2NWV1"/>
<sequence>MLVRPHAPRTAIQGATNPQAPRRAVSFPARADPKAKGAWRREGGWYPGCGVWVACVPVYAVKVGKLEHERPKGGRRAKACGTCTGQSLTTEKVALHAIPAESTTSHATMGYKPFQSTYYDARMRASPALLRARAPYLVKNTITGFAICSLVIGIYTYTINVISQDEFDDVIVPDTPMNKQAQTQGTTAAVQQAMAAKK</sequence>
<evidence type="ECO:0000256" key="8">
    <source>
        <dbReference type="ARBA" id="ARBA00023136"/>
    </source>
</evidence>
<keyword evidence="7 9" id="KW-0496">Mitochondrion</keyword>
<keyword evidence="9" id="KW-0999">Mitochondrion inner membrane</keyword>
<reference evidence="12 13" key="1">
    <citation type="journal article" date="2018" name="Front. Microbiol.">
        <title>Genome-Wide Analysis of Corynespora cassiicola Leaf Fall Disease Putative Effectors.</title>
        <authorList>
            <person name="Lopez D."/>
            <person name="Ribeiro S."/>
            <person name="Label P."/>
            <person name="Fumanal B."/>
            <person name="Venisse J.S."/>
            <person name="Kohler A."/>
            <person name="de Oliveira R.R."/>
            <person name="Labutti K."/>
            <person name="Lipzen A."/>
            <person name="Lail K."/>
            <person name="Bauer D."/>
            <person name="Ohm R.A."/>
            <person name="Barry K.W."/>
            <person name="Spatafora J."/>
            <person name="Grigoriev I.V."/>
            <person name="Martin F.M."/>
            <person name="Pujade-Renaud V."/>
        </authorList>
    </citation>
    <scope>NUCLEOTIDE SEQUENCE [LARGE SCALE GENOMIC DNA]</scope>
    <source>
        <strain evidence="12 13">Philippines</strain>
    </source>
</reference>
<dbReference type="STRING" id="1448308.A0A2T2NWV1"/>
<evidence type="ECO:0000256" key="2">
    <source>
        <dbReference type="ARBA" id="ARBA00004304"/>
    </source>
</evidence>
<dbReference type="GO" id="GO:0005743">
    <property type="term" value="C:mitochondrial inner membrane"/>
    <property type="evidence" value="ECO:0007669"/>
    <property type="project" value="UniProtKB-UniRule"/>
</dbReference>
<evidence type="ECO:0000259" key="11">
    <source>
        <dbReference type="Pfam" id="PF09813"/>
    </source>
</evidence>
<name>A0A2T2NWV1_CORCC</name>
<comment type="subunit">
    <text evidence="4 9">Component of 250-400 kDa complexes called cytochrome oxidase assembly intermediates or COA complexes.</text>
</comment>
<evidence type="ECO:0000256" key="1">
    <source>
        <dbReference type="ARBA" id="ARBA00003064"/>
    </source>
</evidence>
<dbReference type="PANTHER" id="PTHR15642">
    <property type="entry name" value="CYTOCHROME C OXIDASE ASSEMBLY FACTOR 3, MITOCHONDRIAL"/>
    <property type="match status" value="1"/>
</dbReference>
<protein>
    <recommendedName>
        <fullName evidence="9">Cytochrome c oxidase assembly factor 3</fullName>
    </recommendedName>
</protein>
<dbReference type="EMBL" id="KZ678132">
    <property type="protein sequence ID" value="PSN69756.1"/>
    <property type="molecule type" value="Genomic_DNA"/>
</dbReference>
<keyword evidence="8" id="KW-0472">Membrane</keyword>
<feature type="domain" description="Cytochrome c oxidase assembly factor 3 mitochondrial coiled-coil" evidence="11">
    <location>
        <begin position="129"/>
        <end position="169"/>
    </location>
</feature>
<evidence type="ECO:0000313" key="12">
    <source>
        <dbReference type="EMBL" id="PSN69756.1"/>
    </source>
</evidence>
<dbReference type="PANTHER" id="PTHR15642:SF3">
    <property type="entry name" value="CYTOCHROME C OXIDASE ASSEMBLY FACTOR 3 HOMOLOG, MITOCHONDRIAL"/>
    <property type="match status" value="1"/>
</dbReference>
<evidence type="ECO:0000256" key="7">
    <source>
        <dbReference type="ARBA" id="ARBA00023128"/>
    </source>
</evidence>
<evidence type="ECO:0000256" key="5">
    <source>
        <dbReference type="ARBA" id="ARBA00022692"/>
    </source>
</evidence>
<evidence type="ECO:0000313" key="13">
    <source>
        <dbReference type="Proteomes" id="UP000240883"/>
    </source>
</evidence>
<evidence type="ECO:0000256" key="3">
    <source>
        <dbReference type="ARBA" id="ARBA00007035"/>
    </source>
</evidence>